<evidence type="ECO:0000256" key="1">
    <source>
        <dbReference type="SAM" id="MobiDB-lite"/>
    </source>
</evidence>
<evidence type="ECO:0000313" key="4">
    <source>
        <dbReference type="Proteomes" id="UP000623958"/>
    </source>
</evidence>
<dbReference type="InterPro" id="IPR002881">
    <property type="entry name" value="DUF58"/>
</dbReference>
<gene>
    <name evidence="3" type="ORF">GCM10009090_04460</name>
</gene>
<sequence>MGVTLANVLSGQMAGSDGLRPTLAELAALRRSAVRRPPPRRGRYGMAGPAPAPQRGRGMEYAESREYVPGDDARHIDWRVTARSGRAHTKLFQAEREQLSLIVADTAPALYFGTRVRYKSVQAARAAAVAAWAAQRRGDRIAALRGSLAEAPVAPATGQRGVLRVLDALVRWYAQPPREDAGLPVALDHAGRLLRPGARLYVFADPVSAGAVPLARWAALAAHHDVTAVLLVDPLETAPPSQALAFMAGDAQVQVDLGSVEGMQRWHQCFGEAAASLQRELAARGVRAHLLSTPDPSDAWMGGGVREGVPQ</sequence>
<dbReference type="EMBL" id="BNBA01000002">
    <property type="protein sequence ID" value="GHH47665.1"/>
    <property type="molecule type" value="Genomic_DNA"/>
</dbReference>
<protein>
    <submittedName>
        <fullName evidence="3">ATPase</fullName>
    </submittedName>
</protein>
<feature type="region of interest" description="Disordered" evidence="1">
    <location>
        <begin position="34"/>
        <end position="58"/>
    </location>
</feature>
<reference evidence="3" key="1">
    <citation type="journal article" date="2014" name="Int. J. Syst. Evol. Microbiol.">
        <title>Complete genome sequence of Corynebacterium casei LMG S-19264T (=DSM 44701T), isolated from a smear-ripened cheese.</title>
        <authorList>
            <consortium name="US DOE Joint Genome Institute (JGI-PGF)"/>
            <person name="Walter F."/>
            <person name="Albersmeier A."/>
            <person name="Kalinowski J."/>
            <person name="Ruckert C."/>
        </authorList>
    </citation>
    <scope>NUCLEOTIDE SEQUENCE</scope>
    <source>
        <strain evidence="3">JCM 13306</strain>
    </source>
</reference>
<dbReference type="AlphaFoldDB" id="A0A919F519"/>
<name>A0A919F519_9XANT</name>
<evidence type="ECO:0000259" key="2">
    <source>
        <dbReference type="Pfam" id="PF01882"/>
    </source>
</evidence>
<evidence type="ECO:0000313" key="3">
    <source>
        <dbReference type="EMBL" id="GHH47665.1"/>
    </source>
</evidence>
<organism evidence="3 4">
    <name type="scientific">Xanthomonas boreopolis</name>
    <dbReference type="NCBI Taxonomy" id="86183"/>
    <lineage>
        <taxon>Bacteria</taxon>
        <taxon>Pseudomonadati</taxon>
        <taxon>Pseudomonadota</taxon>
        <taxon>Gammaproteobacteria</taxon>
        <taxon>Lysobacterales</taxon>
        <taxon>Lysobacteraceae</taxon>
        <taxon>Xanthomonas</taxon>
    </lineage>
</organism>
<dbReference type="PANTHER" id="PTHR33608:SF12">
    <property type="entry name" value="DUF58 DOMAIN-CONTAINING PROTEIN"/>
    <property type="match status" value="1"/>
</dbReference>
<reference evidence="3" key="2">
    <citation type="submission" date="2020-09" db="EMBL/GenBank/DDBJ databases">
        <authorList>
            <person name="Sun Q."/>
            <person name="Ohkuma M."/>
        </authorList>
    </citation>
    <scope>NUCLEOTIDE SEQUENCE</scope>
    <source>
        <strain evidence="3">JCM 13306</strain>
    </source>
</reference>
<dbReference type="PANTHER" id="PTHR33608">
    <property type="entry name" value="BLL2464 PROTEIN"/>
    <property type="match status" value="1"/>
</dbReference>
<dbReference type="Proteomes" id="UP000623958">
    <property type="component" value="Unassembled WGS sequence"/>
</dbReference>
<feature type="domain" description="DUF58" evidence="2">
    <location>
        <begin position="63"/>
        <end position="243"/>
    </location>
</feature>
<comment type="caution">
    <text evidence="3">The sequence shown here is derived from an EMBL/GenBank/DDBJ whole genome shotgun (WGS) entry which is preliminary data.</text>
</comment>
<dbReference type="Pfam" id="PF01882">
    <property type="entry name" value="DUF58"/>
    <property type="match status" value="1"/>
</dbReference>
<proteinExistence type="predicted"/>
<accession>A0A919F519</accession>
<feature type="compositionally biased region" description="Basic residues" evidence="1">
    <location>
        <begin position="34"/>
        <end position="43"/>
    </location>
</feature>
<keyword evidence="4" id="KW-1185">Reference proteome</keyword>